<evidence type="ECO:0000313" key="1">
    <source>
        <dbReference type="EMBL" id="KAI3817268.1"/>
    </source>
</evidence>
<reference evidence="1 2" key="2">
    <citation type="journal article" date="2022" name="Mol. Ecol. Resour.">
        <title>The genomes of chicory, endive, great burdock and yacon provide insights into Asteraceae paleo-polyploidization history and plant inulin production.</title>
        <authorList>
            <person name="Fan W."/>
            <person name="Wang S."/>
            <person name="Wang H."/>
            <person name="Wang A."/>
            <person name="Jiang F."/>
            <person name="Liu H."/>
            <person name="Zhao H."/>
            <person name="Xu D."/>
            <person name="Zhang Y."/>
        </authorList>
    </citation>
    <scope>NUCLEOTIDE SEQUENCE [LARGE SCALE GENOMIC DNA]</scope>
    <source>
        <strain evidence="2">cv. Yunnan</strain>
        <tissue evidence="1">Leaves</tissue>
    </source>
</reference>
<gene>
    <name evidence="1" type="ORF">L1987_11057</name>
</gene>
<dbReference type="EMBL" id="CM042021">
    <property type="protein sequence ID" value="KAI3817268.1"/>
    <property type="molecule type" value="Genomic_DNA"/>
</dbReference>
<dbReference type="Proteomes" id="UP001056120">
    <property type="component" value="Linkage Group LG04"/>
</dbReference>
<keyword evidence="2" id="KW-1185">Reference proteome</keyword>
<organism evidence="1 2">
    <name type="scientific">Smallanthus sonchifolius</name>
    <dbReference type="NCBI Taxonomy" id="185202"/>
    <lineage>
        <taxon>Eukaryota</taxon>
        <taxon>Viridiplantae</taxon>
        <taxon>Streptophyta</taxon>
        <taxon>Embryophyta</taxon>
        <taxon>Tracheophyta</taxon>
        <taxon>Spermatophyta</taxon>
        <taxon>Magnoliopsida</taxon>
        <taxon>eudicotyledons</taxon>
        <taxon>Gunneridae</taxon>
        <taxon>Pentapetalae</taxon>
        <taxon>asterids</taxon>
        <taxon>campanulids</taxon>
        <taxon>Asterales</taxon>
        <taxon>Asteraceae</taxon>
        <taxon>Asteroideae</taxon>
        <taxon>Heliantheae alliance</taxon>
        <taxon>Millerieae</taxon>
        <taxon>Smallanthus</taxon>
    </lineage>
</organism>
<sequence length="66" mass="7536">MQEHEKKYGSFHHLDLQANSASPPTKGNGMLSPMICNEEYKRQQKVMVRQVYVFFFGGSIKEGRSG</sequence>
<evidence type="ECO:0000313" key="2">
    <source>
        <dbReference type="Proteomes" id="UP001056120"/>
    </source>
</evidence>
<name>A0ACB9J9X0_9ASTR</name>
<proteinExistence type="predicted"/>
<reference evidence="2" key="1">
    <citation type="journal article" date="2022" name="Mol. Ecol. Resour.">
        <title>The genomes of chicory, endive, great burdock and yacon provide insights into Asteraceae palaeo-polyploidization history and plant inulin production.</title>
        <authorList>
            <person name="Fan W."/>
            <person name="Wang S."/>
            <person name="Wang H."/>
            <person name="Wang A."/>
            <person name="Jiang F."/>
            <person name="Liu H."/>
            <person name="Zhao H."/>
            <person name="Xu D."/>
            <person name="Zhang Y."/>
        </authorList>
    </citation>
    <scope>NUCLEOTIDE SEQUENCE [LARGE SCALE GENOMIC DNA]</scope>
    <source>
        <strain evidence="2">cv. Yunnan</strain>
    </source>
</reference>
<accession>A0ACB9J9X0</accession>
<protein>
    <submittedName>
        <fullName evidence="1">Uncharacterized protein</fullName>
    </submittedName>
</protein>
<comment type="caution">
    <text evidence="1">The sequence shown here is derived from an EMBL/GenBank/DDBJ whole genome shotgun (WGS) entry which is preliminary data.</text>
</comment>